<accession>A0A1J7GJL8</accession>
<dbReference type="Gramene" id="OIW00590">
    <property type="protein sequence ID" value="OIW00590"/>
    <property type="gene ID" value="TanjilG_14816"/>
</dbReference>
<feature type="transmembrane region" description="Helical" evidence="1">
    <location>
        <begin position="60"/>
        <end position="78"/>
    </location>
</feature>
<evidence type="ECO:0000313" key="2">
    <source>
        <dbReference type="EMBL" id="OIW00590.1"/>
    </source>
</evidence>
<dbReference type="AlphaFoldDB" id="A0A1J7GJL8"/>
<name>A0A1J7GJL8_LUPAN</name>
<organism evidence="2 3">
    <name type="scientific">Lupinus angustifolius</name>
    <name type="common">Narrow-leaved blue lupine</name>
    <dbReference type="NCBI Taxonomy" id="3871"/>
    <lineage>
        <taxon>Eukaryota</taxon>
        <taxon>Viridiplantae</taxon>
        <taxon>Streptophyta</taxon>
        <taxon>Embryophyta</taxon>
        <taxon>Tracheophyta</taxon>
        <taxon>Spermatophyta</taxon>
        <taxon>Magnoliopsida</taxon>
        <taxon>eudicotyledons</taxon>
        <taxon>Gunneridae</taxon>
        <taxon>Pentapetalae</taxon>
        <taxon>rosids</taxon>
        <taxon>fabids</taxon>
        <taxon>Fabales</taxon>
        <taxon>Fabaceae</taxon>
        <taxon>Papilionoideae</taxon>
        <taxon>50 kb inversion clade</taxon>
        <taxon>genistoids sensu lato</taxon>
        <taxon>core genistoids</taxon>
        <taxon>Genisteae</taxon>
        <taxon>Lupinus</taxon>
    </lineage>
</organism>
<feature type="transmembrane region" description="Helical" evidence="1">
    <location>
        <begin position="33"/>
        <end position="54"/>
    </location>
</feature>
<dbReference type="EMBL" id="CM007372">
    <property type="protein sequence ID" value="OIW00590.1"/>
    <property type="molecule type" value="Genomic_DNA"/>
</dbReference>
<proteinExistence type="predicted"/>
<evidence type="ECO:0000256" key="1">
    <source>
        <dbReference type="SAM" id="Phobius"/>
    </source>
</evidence>
<dbReference type="Proteomes" id="UP000188354">
    <property type="component" value="Chromosome LG12"/>
</dbReference>
<keyword evidence="1" id="KW-1133">Transmembrane helix</keyword>
<reference evidence="2 3" key="1">
    <citation type="journal article" date="2017" name="Plant Biotechnol. J.">
        <title>A comprehensive draft genome sequence for lupin (Lupinus angustifolius), an emerging health food: insights into plant-microbe interactions and legume evolution.</title>
        <authorList>
            <person name="Hane J.K."/>
            <person name="Ming Y."/>
            <person name="Kamphuis L.G."/>
            <person name="Nelson M.N."/>
            <person name="Garg G."/>
            <person name="Atkins C.A."/>
            <person name="Bayer P.E."/>
            <person name="Bravo A."/>
            <person name="Bringans S."/>
            <person name="Cannon S."/>
            <person name="Edwards D."/>
            <person name="Foley R."/>
            <person name="Gao L.L."/>
            <person name="Harrison M.J."/>
            <person name="Huang W."/>
            <person name="Hurgobin B."/>
            <person name="Li S."/>
            <person name="Liu C.W."/>
            <person name="McGrath A."/>
            <person name="Morahan G."/>
            <person name="Murray J."/>
            <person name="Weller J."/>
            <person name="Jian J."/>
            <person name="Singh K.B."/>
        </authorList>
    </citation>
    <scope>NUCLEOTIDE SEQUENCE [LARGE SCALE GENOMIC DNA]</scope>
    <source>
        <strain evidence="3">cv. Tanjil</strain>
        <tissue evidence="2">Whole plant</tissue>
    </source>
</reference>
<sequence length="81" mass="8674">MLGLDLDLLCGLCGLALMHGFSGLMCGRALFSLVLMPMLMHLMLMHSLVLMQAISLSQEQGLAAVGLHIIFEVGHIIIGPD</sequence>
<protein>
    <submittedName>
        <fullName evidence="2">Uncharacterized protein</fullName>
    </submittedName>
</protein>
<keyword evidence="1" id="KW-0472">Membrane</keyword>
<keyword evidence="1" id="KW-0812">Transmembrane</keyword>
<keyword evidence="3" id="KW-1185">Reference proteome</keyword>
<evidence type="ECO:0000313" key="3">
    <source>
        <dbReference type="Proteomes" id="UP000188354"/>
    </source>
</evidence>
<gene>
    <name evidence="2" type="ORF">TanjilG_14816</name>
</gene>